<protein>
    <recommendedName>
        <fullName evidence="2">proton-translocating NAD(P)(+) transhydrogenase</fullName>
        <ecNumber evidence="2">7.1.1.1</ecNumber>
    </recommendedName>
</protein>
<name>A0ABU1LR95_9BURK</name>
<evidence type="ECO:0000256" key="2">
    <source>
        <dbReference type="ARBA" id="ARBA00012943"/>
    </source>
</evidence>
<evidence type="ECO:0000256" key="5">
    <source>
        <dbReference type="ARBA" id="ARBA00022967"/>
    </source>
</evidence>
<gene>
    <name evidence="11" type="ORF">J2804_002450</name>
</gene>
<evidence type="ECO:0000256" key="7">
    <source>
        <dbReference type="ARBA" id="ARBA00023027"/>
    </source>
</evidence>
<dbReference type="InterPro" id="IPR034300">
    <property type="entry name" value="PNTB-like"/>
</dbReference>
<dbReference type="Proteomes" id="UP001264340">
    <property type="component" value="Unassembled WGS sequence"/>
</dbReference>
<evidence type="ECO:0000256" key="9">
    <source>
        <dbReference type="ARBA" id="ARBA00048202"/>
    </source>
</evidence>
<evidence type="ECO:0000256" key="3">
    <source>
        <dbReference type="ARBA" id="ARBA00022692"/>
    </source>
</evidence>
<keyword evidence="7" id="KW-0520">NAD</keyword>
<dbReference type="EMBL" id="JAVDRP010000004">
    <property type="protein sequence ID" value="MDR6409046.1"/>
    <property type="molecule type" value="Genomic_DNA"/>
</dbReference>
<keyword evidence="6" id="KW-1133">Transmembrane helix</keyword>
<comment type="subcellular location">
    <subcellularLocation>
        <location evidence="1">Membrane</location>
        <topology evidence="1">Multi-pass membrane protein</topology>
    </subcellularLocation>
</comment>
<comment type="catalytic activity">
    <reaction evidence="9">
        <text>NAD(+) + NADPH + H(+)(in) = NADH + NADP(+) + H(+)(out)</text>
        <dbReference type="Rhea" id="RHEA:47992"/>
        <dbReference type="ChEBI" id="CHEBI:15378"/>
        <dbReference type="ChEBI" id="CHEBI:57540"/>
        <dbReference type="ChEBI" id="CHEBI:57783"/>
        <dbReference type="ChEBI" id="CHEBI:57945"/>
        <dbReference type="ChEBI" id="CHEBI:58349"/>
        <dbReference type="EC" id="7.1.1.1"/>
    </reaction>
</comment>
<dbReference type="Gene3D" id="3.40.50.1220">
    <property type="entry name" value="TPP-binding domain"/>
    <property type="match status" value="1"/>
</dbReference>
<dbReference type="EC" id="7.1.1.1" evidence="2"/>
<evidence type="ECO:0000256" key="6">
    <source>
        <dbReference type="ARBA" id="ARBA00022989"/>
    </source>
</evidence>
<evidence type="ECO:0000256" key="1">
    <source>
        <dbReference type="ARBA" id="ARBA00004141"/>
    </source>
</evidence>
<keyword evidence="8" id="KW-0472">Membrane</keyword>
<comment type="caution">
    <text evidence="11">The sequence shown here is derived from an EMBL/GenBank/DDBJ whole genome shotgun (WGS) entry which is preliminary data.</text>
</comment>
<dbReference type="PANTHER" id="PTHR44758">
    <property type="entry name" value="NAD(P) TRANSHYDROGENASE SUBUNIT BETA"/>
    <property type="match status" value="1"/>
</dbReference>
<evidence type="ECO:0000259" key="10">
    <source>
        <dbReference type="Pfam" id="PF02233"/>
    </source>
</evidence>
<dbReference type="InterPro" id="IPR029035">
    <property type="entry name" value="DHS-like_NAD/FAD-binding_dom"/>
</dbReference>
<proteinExistence type="predicted"/>
<organism evidence="11 12">
    <name type="scientific">Paraburkholderia terricola</name>
    <dbReference type="NCBI Taxonomy" id="169427"/>
    <lineage>
        <taxon>Bacteria</taxon>
        <taxon>Pseudomonadati</taxon>
        <taxon>Pseudomonadota</taxon>
        <taxon>Betaproteobacteria</taxon>
        <taxon>Burkholderiales</taxon>
        <taxon>Burkholderiaceae</taxon>
        <taxon>Paraburkholderia</taxon>
    </lineage>
</organism>
<keyword evidence="4" id="KW-0521">NADP</keyword>
<sequence length="70" mass="7938">MTDKLTNKGIDVRYAIQIPEAYKARTVIVNERSMASGYAGLDNDLFYIDKTMMVFSDAKKVIENMTKALE</sequence>
<accession>A0ABU1LR95</accession>
<dbReference type="Pfam" id="PF02233">
    <property type="entry name" value="PNTB"/>
    <property type="match status" value="1"/>
</dbReference>
<feature type="domain" description="NADP transhydrogenase beta-like" evidence="10">
    <location>
        <begin position="20"/>
        <end position="67"/>
    </location>
</feature>
<keyword evidence="12" id="KW-1185">Reference proteome</keyword>
<keyword evidence="5" id="KW-1278">Translocase</keyword>
<dbReference type="SUPFAM" id="SSF52467">
    <property type="entry name" value="DHS-like NAD/FAD-binding domain"/>
    <property type="match status" value="1"/>
</dbReference>
<evidence type="ECO:0000256" key="4">
    <source>
        <dbReference type="ARBA" id="ARBA00022857"/>
    </source>
</evidence>
<evidence type="ECO:0000313" key="11">
    <source>
        <dbReference type="EMBL" id="MDR6409046.1"/>
    </source>
</evidence>
<evidence type="ECO:0000313" key="12">
    <source>
        <dbReference type="Proteomes" id="UP001264340"/>
    </source>
</evidence>
<reference evidence="11 12" key="1">
    <citation type="submission" date="2023-07" db="EMBL/GenBank/DDBJ databases">
        <title>Sorghum-associated microbial communities from plants grown in Nebraska, USA.</title>
        <authorList>
            <person name="Schachtman D."/>
        </authorList>
    </citation>
    <scope>NUCLEOTIDE SEQUENCE [LARGE SCALE GENOMIC DNA]</scope>
    <source>
        <strain evidence="11 12">DS1316</strain>
    </source>
</reference>
<evidence type="ECO:0000256" key="8">
    <source>
        <dbReference type="ARBA" id="ARBA00023136"/>
    </source>
</evidence>
<keyword evidence="3" id="KW-0812">Transmembrane</keyword>
<dbReference type="PANTHER" id="PTHR44758:SF1">
    <property type="entry name" value="NAD(P) TRANSHYDROGENASE SUBUNIT BETA"/>
    <property type="match status" value="1"/>
</dbReference>